<dbReference type="InterPro" id="IPR054069">
    <property type="entry name" value="CAPN3/13-like_C_EFh"/>
</dbReference>
<dbReference type="OrthoDB" id="8920785at2759"/>
<evidence type="ECO:0000259" key="1">
    <source>
        <dbReference type="Pfam" id="PF21875"/>
    </source>
</evidence>
<dbReference type="EMBL" id="JAFBMS010000454">
    <property type="protein sequence ID" value="KAG9330788.1"/>
    <property type="molecule type" value="Genomic_DNA"/>
</dbReference>
<proteinExistence type="predicted"/>
<dbReference type="AlphaFoldDB" id="A0A8T2MRS0"/>
<dbReference type="Proteomes" id="UP000824540">
    <property type="component" value="Unassembled WGS sequence"/>
</dbReference>
<gene>
    <name evidence="2" type="ORF">JZ751_016665</name>
    <name evidence="3" type="ORF">JZ751_022068</name>
</gene>
<reference evidence="2" key="1">
    <citation type="thesis" date="2021" institute="BYU ScholarsArchive" country="Provo, UT, USA">
        <title>Applications of and Algorithms for Genome Assembly and Genomic Analyses with an Emphasis on Marine Teleosts.</title>
        <authorList>
            <person name="Pickett B.D."/>
        </authorList>
    </citation>
    <scope>NUCLEOTIDE SEQUENCE</scope>
    <source>
        <strain evidence="2">HI-2016</strain>
    </source>
</reference>
<evidence type="ECO:0000313" key="3">
    <source>
        <dbReference type="EMBL" id="KAG9330788.1"/>
    </source>
</evidence>
<organism evidence="2 4">
    <name type="scientific">Albula glossodonta</name>
    <name type="common">roundjaw bonefish</name>
    <dbReference type="NCBI Taxonomy" id="121402"/>
    <lineage>
        <taxon>Eukaryota</taxon>
        <taxon>Metazoa</taxon>
        <taxon>Chordata</taxon>
        <taxon>Craniata</taxon>
        <taxon>Vertebrata</taxon>
        <taxon>Euteleostomi</taxon>
        <taxon>Actinopterygii</taxon>
        <taxon>Neopterygii</taxon>
        <taxon>Teleostei</taxon>
        <taxon>Albuliformes</taxon>
        <taxon>Albulidae</taxon>
        <taxon>Albula</taxon>
    </lineage>
</organism>
<accession>A0A8T2MRS0</accession>
<feature type="domain" description="Calpain-3/13-like C-terminal EF-hand" evidence="1">
    <location>
        <begin position="33"/>
        <end position="70"/>
    </location>
</feature>
<evidence type="ECO:0000313" key="4">
    <source>
        <dbReference type="Proteomes" id="UP000824540"/>
    </source>
</evidence>
<comment type="caution">
    <text evidence="2">The sequence shown here is derived from an EMBL/GenBank/DDBJ whole genome shotgun (WGS) entry which is preliminary data.</text>
</comment>
<dbReference type="EMBL" id="JAFBMS010002788">
    <property type="protein sequence ID" value="KAG9328052.1"/>
    <property type="molecule type" value="Genomic_DNA"/>
</dbReference>
<sequence length="93" mass="10228">MRQYEEVNAEQLQRLLNDGILRGLSPKTGGFSVKVSDDMLNLLALRYGGSSGHITLSSFICLILRLDAMAMDVPQHVLLSLKTCSSISDSSWN</sequence>
<name>A0A8T2MRS0_9TELE</name>
<protein>
    <recommendedName>
        <fullName evidence="1">Calpain-3/13-like C-terminal EF-hand domain-containing protein</fullName>
    </recommendedName>
</protein>
<dbReference type="Pfam" id="PF21875">
    <property type="entry name" value="CAPN13-like_C_EFh"/>
    <property type="match status" value="1"/>
</dbReference>
<evidence type="ECO:0000313" key="2">
    <source>
        <dbReference type="EMBL" id="KAG9328052.1"/>
    </source>
</evidence>
<keyword evidence="4" id="KW-1185">Reference proteome</keyword>